<dbReference type="Gene3D" id="3.50.7.10">
    <property type="entry name" value="GroEL"/>
    <property type="match status" value="1"/>
</dbReference>
<keyword evidence="2 8" id="KW-0808">Transferase</keyword>
<feature type="region of interest" description="Disordered" evidence="9">
    <location>
        <begin position="581"/>
        <end position="601"/>
    </location>
</feature>
<evidence type="ECO:0000256" key="5">
    <source>
        <dbReference type="ARBA" id="ARBA00022840"/>
    </source>
</evidence>
<dbReference type="PANTHER" id="PTHR45748:SF4">
    <property type="entry name" value="1-PHOSPHATIDYLINOSITOL-3-PHOSPHATE 5-KINASE FAB1D-RELATED"/>
    <property type="match status" value="1"/>
</dbReference>
<evidence type="ECO:0000313" key="12">
    <source>
        <dbReference type="Proteomes" id="UP001180020"/>
    </source>
</evidence>
<evidence type="ECO:0000256" key="9">
    <source>
        <dbReference type="SAM" id="MobiDB-lite"/>
    </source>
</evidence>
<gene>
    <name evidence="11" type="primary">FAB1D</name>
    <name evidence="11" type="ORF">QJS10_CPB13g00705</name>
</gene>
<feature type="compositionally biased region" description="Basic and acidic residues" evidence="9">
    <location>
        <begin position="73"/>
        <end position="92"/>
    </location>
</feature>
<comment type="caution">
    <text evidence="11">The sequence shown here is derived from an EMBL/GenBank/DDBJ whole genome shotgun (WGS) entry which is preliminary data.</text>
</comment>
<feature type="compositionally biased region" description="Polar residues" evidence="9">
    <location>
        <begin position="14"/>
        <end position="23"/>
    </location>
</feature>
<proteinExistence type="predicted"/>
<comment type="subunit">
    <text evidence="6">Component of the PI(3,5)P2 regulatory complex at least composed of ATG18, SAC/FIG4, FAB1 and VAC14.</text>
</comment>
<dbReference type="InterPro" id="IPR002498">
    <property type="entry name" value="PInositol-4-P-4/5-kinase_core"/>
</dbReference>
<dbReference type="Proteomes" id="UP001180020">
    <property type="component" value="Unassembled WGS sequence"/>
</dbReference>
<keyword evidence="4 8" id="KW-0418">Kinase</keyword>
<dbReference type="InterPro" id="IPR044769">
    <property type="entry name" value="PIKfyve_PIPKc"/>
</dbReference>
<evidence type="ECO:0000256" key="2">
    <source>
        <dbReference type="ARBA" id="ARBA00022679"/>
    </source>
</evidence>
<dbReference type="Pfam" id="PF01504">
    <property type="entry name" value="PIP5K"/>
    <property type="match status" value="1"/>
</dbReference>
<reference evidence="11" key="2">
    <citation type="submission" date="2023-06" db="EMBL/GenBank/DDBJ databases">
        <authorList>
            <person name="Ma L."/>
            <person name="Liu K.-W."/>
            <person name="Li Z."/>
            <person name="Hsiao Y.-Y."/>
            <person name="Qi Y."/>
            <person name="Fu T."/>
            <person name="Tang G."/>
            <person name="Zhang D."/>
            <person name="Sun W.-H."/>
            <person name="Liu D.-K."/>
            <person name="Li Y."/>
            <person name="Chen G.-Z."/>
            <person name="Liu X.-D."/>
            <person name="Liao X.-Y."/>
            <person name="Jiang Y.-T."/>
            <person name="Yu X."/>
            <person name="Hao Y."/>
            <person name="Huang J."/>
            <person name="Zhao X.-W."/>
            <person name="Ke S."/>
            <person name="Chen Y.-Y."/>
            <person name="Wu W.-L."/>
            <person name="Hsu J.-L."/>
            <person name="Lin Y.-F."/>
            <person name="Huang M.-D."/>
            <person name="Li C.-Y."/>
            <person name="Huang L."/>
            <person name="Wang Z.-W."/>
            <person name="Zhao X."/>
            <person name="Zhong W.-Y."/>
            <person name="Peng D.-H."/>
            <person name="Ahmad S."/>
            <person name="Lan S."/>
            <person name="Zhang J.-S."/>
            <person name="Tsai W.-C."/>
            <person name="Van De Peer Y."/>
            <person name="Liu Z.-J."/>
        </authorList>
    </citation>
    <scope>NUCLEOTIDE SEQUENCE</scope>
    <source>
        <strain evidence="11">CP</strain>
        <tissue evidence="11">Leaves</tissue>
    </source>
</reference>
<evidence type="ECO:0000259" key="10">
    <source>
        <dbReference type="PROSITE" id="PS51455"/>
    </source>
</evidence>
<keyword evidence="3 8" id="KW-0547">Nucleotide-binding</keyword>
<evidence type="ECO:0000256" key="4">
    <source>
        <dbReference type="ARBA" id="ARBA00022777"/>
    </source>
</evidence>
<feature type="compositionally biased region" description="Polar residues" evidence="9">
    <location>
        <begin position="55"/>
        <end position="72"/>
    </location>
</feature>
<dbReference type="GO" id="GO:0000285">
    <property type="term" value="F:1-phosphatidylinositol-3-phosphate 5-kinase activity"/>
    <property type="evidence" value="ECO:0007669"/>
    <property type="project" value="UniProtKB-EC"/>
</dbReference>
<dbReference type="Gene3D" id="3.30.800.10">
    <property type="entry name" value="Phosphatidylinositol Phosphate Kinase II Beta"/>
    <property type="match status" value="1"/>
</dbReference>
<name>A0AAV9DG88_ACOCL</name>
<feature type="region of interest" description="Disordered" evidence="9">
    <location>
        <begin position="131"/>
        <end position="171"/>
    </location>
</feature>
<feature type="compositionally biased region" description="Low complexity" evidence="9">
    <location>
        <begin position="44"/>
        <end position="54"/>
    </location>
</feature>
<dbReference type="SUPFAM" id="SSF56104">
    <property type="entry name" value="SAICAR synthase-like"/>
    <property type="match status" value="1"/>
</dbReference>
<dbReference type="CDD" id="cd03334">
    <property type="entry name" value="Fab1_TCP"/>
    <property type="match status" value="1"/>
</dbReference>
<dbReference type="SMART" id="SM00330">
    <property type="entry name" value="PIPKc"/>
    <property type="match status" value="1"/>
</dbReference>
<dbReference type="InterPro" id="IPR027409">
    <property type="entry name" value="GroEL-like_apical_dom_sf"/>
</dbReference>
<dbReference type="InterPro" id="IPR027484">
    <property type="entry name" value="PInositol-4-P-5-kinase_N"/>
</dbReference>
<dbReference type="GO" id="GO:0046854">
    <property type="term" value="P:phosphatidylinositol phosphate biosynthetic process"/>
    <property type="evidence" value="ECO:0007669"/>
    <property type="project" value="TreeGrafter"/>
</dbReference>
<evidence type="ECO:0000256" key="1">
    <source>
        <dbReference type="ARBA" id="ARBA00012009"/>
    </source>
</evidence>
<feature type="compositionally biased region" description="Basic and acidic residues" evidence="9">
    <location>
        <begin position="585"/>
        <end position="600"/>
    </location>
</feature>
<evidence type="ECO:0000313" key="11">
    <source>
        <dbReference type="EMBL" id="KAK1300064.1"/>
    </source>
</evidence>
<keyword evidence="5 8" id="KW-0067">ATP-binding</keyword>
<dbReference type="InterPro" id="IPR027410">
    <property type="entry name" value="TCP-1-like_intermed_sf"/>
</dbReference>
<dbReference type="SUPFAM" id="SSF52029">
    <property type="entry name" value="GroEL apical domain-like"/>
    <property type="match status" value="1"/>
</dbReference>
<dbReference type="EMBL" id="JAUJYO010000013">
    <property type="protein sequence ID" value="KAK1300064.1"/>
    <property type="molecule type" value="Genomic_DNA"/>
</dbReference>
<evidence type="ECO:0000256" key="6">
    <source>
        <dbReference type="ARBA" id="ARBA00023464"/>
    </source>
</evidence>
<feature type="region of interest" description="Disordered" evidence="9">
    <location>
        <begin position="1598"/>
        <end position="1622"/>
    </location>
</feature>
<dbReference type="FunFam" id="3.50.7.10:FF:000007">
    <property type="entry name" value="1-phosphatidylinositol 3-phosphate 5-kinase isoform X1"/>
    <property type="match status" value="1"/>
</dbReference>
<accession>A0AAV9DG88</accession>
<dbReference type="PANTHER" id="PTHR45748">
    <property type="entry name" value="1-PHOSPHATIDYLINOSITOL 3-PHOSPHATE 5-KINASE-RELATED"/>
    <property type="match status" value="1"/>
</dbReference>
<dbReference type="FunFam" id="3.30.800.10:FF:000007">
    <property type="entry name" value="Putative 1-phosphatidylinositol-4-phosphate 5-kinase/ zinc ion binding family"/>
    <property type="match status" value="1"/>
</dbReference>
<feature type="compositionally biased region" description="Polar residues" evidence="9">
    <location>
        <begin position="1598"/>
        <end position="1609"/>
    </location>
</feature>
<dbReference type="EC" id="2.7.1.150" evidence="1"/>
<dbReference type="FunFam" id="3.30.810.10:FF:000001">
    <property type="entry name" value="1-phosphatidylinositol 3-phosphate 5-kinase FAB1"/>
    <property type="match status" value="1"/>
</dbReference>
<keyword evidence="12" id="KW-1185">Reference proteome</keyword>
<dbReference type="SUPFAM" id="SSF54849">
    <property type="entry name" value="GroEL-intermediate domain like"/>
    <property type="match status" value="1"/>
</dbReference>
<dbReference type="GO" id="GO:0010008">
    <property type="term" value="C:endosome membrane"/>
    <property type="evidence" value="ECO:0007669"/>
    <property type="project" value="TreeGrafter"/>
</dbReference>
<dbReference type="Pfam" id="PF00118">
    <property type="entry name" value="Cpn60_TCP1"/>
    <property type="match status" value="1"/>
</dbReference>
<evidence type="ECO:0000256" key="3">
    <source>
        <dbReference type="ARBA" id="ARBA00022741"/>
    </source>
</evidence>
<dbReference type="InterPro" id="IPR027483">
    <property type="entry name" value="PInositol-4-P-4/5-kinase_C_sf"/>
</dbReference>
<dbReference type="InterPro" id="IPR002423">
    <property type="entry name" value="Cpn60/GroEL/TCP-1"/>
</dbReference>
<feature type="domain" description="PIPK" evidence="10">
    <location>
        <begin position="1263"/>
        <end position="1580"/>
    </location>
</feature>
<feature type="compositionally biased region" description="Acidic residues" evidence="9">
    <location>
        <begin position="135"/>
        <end position="153"/>
    </location>
</feature>
<evidence type="ECO:0000256" key="8">
    <source>
        <dbReference type="PROSITE-ProRule" id="PRU00781"/>
    </source>
</evidence>
<dbReference type="CDD" id="cd17300">
    <property type="entry name" value="PIPKc_PIKfyve"/>
    <property type="match status" value="1"/>
</dbReference>
<feature type="region of interest" description="Disordered" evidence="9">
    <location>
        <begin position="1"/>
        <end position="96"/>
    </location>
</feature>
<dbReference type="PROSITE" id="PS51455">
    <property type="entry name" value="PIPK"/>
    <property type="match status" value="1"/>
</dbReference>
<protein>
    <recommendedName>
        <fullName evidence="1">1-phosphatidylinositol-3-phosphate 5-kinase</fullName>
        <ecNumber evidence="1">2.7.1.150</ecNumber>
    </recommendedName>
    <alternativeName>
        <fullName evidence="7">Phosphatidylinositol 3-phosphate 5-kinase type III</fullName>
    </alternativeName>
</protein>
<dbReference type="Gene3D" id="3.30.810.10">
    <property type="entry name" value="2-Layer Sandwich"/>
    <property type="match status" value="1"/>
</dbReference>
<evidence type="ECO:0000256" key="7">
    <source>
        <dbReference type="ARBA" id="ARBA00077223"/>
    </source>
</evidence>
<reference evidence="11" key="1">
    <citation type="journal article" date="2023" name="Nat. Commun.">
        <title>Diploid and tetraploid genomes of Acorus and the evolution of monocots.</title>
        <authorList>
            <person name="Ma L."/>
            <person name="Liu K.W."/>
            <person name="Li Z."/>
            <person name="Hsiao Y.Y."/>
            <person name="Qi Y."/>
            <person name="Fu T."/>
            <person name="Tang G.D."/>
            <person name="Zhang D."/>
            <person name="Sun W.H."/>
            <person name="Liu D.K."/>
            <person name="Li Y."/>
            <person name="Chen G.Z."/>
            <person name="Liu X.D."/>
            <person name="Liao X.Y."/>
            <person name="Jiang Y.T."/>
            <person name="Yu X."/>
            <person name="Hao Y."/>
            <person name="Huang J."/>
            <person name="Zhao X.W."/>
            <person name="Ke S."/>
            <person name="Chen Y.Y."/>
            <person name="Wu W.L."/>
            <person name="Hsu J.L."/>
            <person name="Lin Y.F."/>
            <person name="Huang M.D."/>
            <person name="Li C.Y."/>
            <person name="Huang L."/>
            <person name="Wang Z.W."/>
            <person name="Zhao X."/>
            <person name="Zhong W.Y."/>
            <person name="Peng D.H."/>
            <person name="Ahmad S."/>
            <person name="Lan S."/>
            <person name="Zhang J.S."/>
            <person name="Tsai W.C."/>
            <person name="Van de Peer Y."/>
            <person name="Liu Z.J."/>
        </authorList>
    </citation>
    <scope>NUCLEOTIDE SEQUENCE</scope>
    <source>
        <strain evidence="11">CP</strain>
    </source>
</reference>
<organism evidence="11 12">
    <name type="scientific">Acorus calamus</name>
    <name type="common">Sweet flag</name>
    <dbReference type="NCBI Taxonomy" id="4465"/>
    <lineage>
        <taxon>Eukaryota</taxon>
        <taxon>Viridiplantae</taxon>
        <taxon>Streptophyta</taxon>
        <taxon>Embryophyta</taxon>
        <taxon>Tracheophyta</taxon>
        <taxon>Spermatophyta</taxon>
        <taxon>Magnoliopsida</taxon>
        <taxon>Liliopsida</taxon>
        <taxon>Acoraceae</taxon>
        <taxon>Acorus</taxon>
    </lineage>
</organism>
<sequence>MLNSENGDGDLDTGQENCESGVTNHLKKLPNGCSVEDIDTQQTNVNSNLSLSNSHPQLEETSSSRSLDNNGSDGEKTNLHDTTESIQLKRDGDDSENILDSINEQFASYNEGDETSPIYNIEKDPLIWIPPEPENKEDDMESVANNDDDDECGDGVKWGQPSSLSSEEESRSWVKEEREKAMELMKRDFRYVVRKFLLSEGIRFSEEDDESWLEIVASLSWEAAQLIKPGANEGRAMDPAVYVKVKCVASGSQSQSQLIRGLVFKKNAAHKHMPTKYKNPRLLLFLGLLGQRASGLSSFKIMEQENDYMKPITDMIEICHPNLVLVEKSVSRDVQECLLAKGITLVYDMKLGRLERLAQCTGSQIVSSTDAAMNLKLKQVDSFYIEKFVEEHNSSSDGKNPSKTLMFFEGCPRPLGCTILLKGAPSDELKKVKRVVHFAVFAAYHLIHQTFFLIDQRANFSGMHNIQGNGFLRETKTASTGHDSGSSSSVSILEGFSADKIAEHFSDITISNGHEDNGSYGRMPIHSDLGSDNNSNLGVNSHENDIFQNDLQLTINDVPHSKKSQNLITQSIHPGNLLSSFPASSDKKPCDGEEEPHHETCNGGEVEALHKDSMNGIRKHVSDIADGSSVVQMPLMDGSESVLDPKDILVLLSRRHEKSGTVCEQSHLSRIQFYRNFDVSLGRFLHDNLLSQRYICSACDEPPESHAYSYTHRNGRLIVLVKRLPPNQVLPGEAEGKLWMWTICLKCPLENGVPKPTRRVVMSTEARGLSFGKFLELSFSSRSPTSRICGHSLNRDCLRFFGLGSMVAMFRYSSVDVYMASMPPLIVEFNNPNGQEWLKNEAKNVQVKGERLFSEVANLLQKMMPISSISLSSQPTKPMGPVRELSKVEEMLRQEKYEFVGSLLKAINNNGSVGRRVFEILGLNRLNQELLLELYIWDRRLHYLLHSTRISNLTETATEEAHTNGDKTSSIEHQDAGGLSELVNDPQINTSSSSVMDHDAGSQTQVSYHVPEDPILDLSTATSNIFQTESAEILVMGISEGGGPSTSSRNELKTRISGHDVDANFSNATVSHGLISLDNRDDGLHISESSEVVHGFPITSEAPRNSQSITDRELKVEELDNTVLSEQHPGVKVSENSLRTKVEEGEDWIWTPFSETRKAYRKDLHRGYSQKFEFIHRYTPLHLSPMDQLVTQERARLHFPVGSDDNVVSVYEDEFTSIIACALAIYHDQYNSSEKEMGSGKGEPQKEFEKSQSFTYDSTTVPLFWSSMSSLDGGVHWPSVASLEDLPTSTSESFFSDPLPSSEALHPEIQVGEKSSGKSRYSVVCKHAKQFYALRRQCCPSELSYISSLSRCKKWDAQGGKSKAFFAKTMDDRFIIKQIKRTELDSFIEFAPEYFGYISHCLKSGSQTCLAKILGVYQVTIRPTKNNRELKIDLIVMENVFFGRNISRQYDLKGATYSRFVTDSDDPKKVFLDENFIKDMGSSPFYVDGKTKHLLQRAVWNDTSFLTSINVMDYSLLLGVDKQRHELVFGIIDYLRQYTWDKQLETWVKSSLVVPKNVKPTVVSPIDYKKRLRAYMSQHFLTVPDGWSSNTYLDDQNNQSSRLSSTKQLEGSDGVIAPSNTG</sequence>
<dbReference type="GO" id="GO:0005524">
    <property type="term" value="F:ATP binding"/>
    <property type="evidence" value="ECO:0007669"/>
    <property type="project" value="UniProtKB-UniRule"/>
</dbReference>